<dbReference type="AlphaFoldDB" id="Q47L50"/>
<feature type="domain" description="NodB homology" evidence="2">
    <location>
        <begin position="48"/>
        <end position="228"/>
    </location>
</feature>
<dbReference type="HOGENOM" id="CLU_021264_0_0_11"/>
<dbReference type="Gene3D" id="3.20.20.370">
    <property type="entry name" value="Glycoside hydrolase/deacetylase"/>
    <property type="match status" value="1"/>
</dbReference>
<proteinExistence type="predicted"/>
<dbReference type="STRING" id="269800.Tfu_2789"/>
<evidence type="ECO:0000313" key="3">
    <source>
        <dbReference type="EMBL" id="AAZ56822.1"/>
    </source>
</evidence>
<protein>
    <submittedName>
        <fullName evidence="3">Similar to xylanase/chitin deacetylase</fullName>
    </submittedName>
</protein>
<keyword evidence="3" id="KW-0119">Carbohydrate metabolism</keyword>
<evidence type="ECO:0000256" key="1">
    <source>
        <dbReference type="SAM" id="SignalP"/>
    </source>
</evidence>
<dbReference type="EMBL" id="CP000088">
    <property type="protein sequence ID" value="AAZ56822.1"/>
    <property type="molecule type" value="Genomic_DNA"/>
</dbReference>
<dbReference type="PANTHER" id="PTHR10587">
    <property type="entry name" value="GLYCOSYL TRANSFERASE-RELATED"/>
    <property type="match status" value="1"/>
</dbReference>
<dbReference type="eggNOG" id="COG0726">
    <property type="taxonomic scope" value="Bacteria"/>
</dbReference>
<dbReference type="SUPFAM" id="SSF88713">
    <property type="entry name" value="Glycoside hydrolase/deacetylase"/>
    <property type="match status" value="1"/>
</dbReference>
<dbReference type="InterPro" id="IPR011330">
    <property type="entry name" value="Glyco_hydro/deAcase_b/a-brl"/>
</dbReference>
<dbReference type="PROSITE" id="PS51677">
    <property type="entry name" value="NODB"/>
    <property type="match status" value="1"/>
</dbReference>
<keyword evidence="3" id="KW-0378">Hydrolase</keyword>
<evidence type="ECO:0000259" key="2">
    <source>
        <dbReference type="PROSITE" id="PS51677"/>
    </source>
</evidence>
<keyword evidence="1" id="KW-0732">Signal</keyword>
<dbReference type="InterPro" id="IPR002509">
    <property type="entry name" value="NODB_dom"/>
</dbReference>
<feature type="signal peptide" evidence="1">
    <location>
        <begin position="1"/>
        <end position="33"/>
    </location>
</feature>
<dbReference type="GO" id="GO:0016798">
    <property type="term" value="F:hydrolase activity, acting on glycosyl bonds"/>
    <property type="evidence" value="ECO:0007669"/>
    <property type="project" value="UniProtKB-KW"/>
</dbReference>
<dbReference type="GO" id="GO:0016810">
    <property type="term" value="F:hydrolase activity, acting on carbon-nitrogen (but not peptide) bonds"/>
    <property type="evidence" value="ECO:0007669"/>
    <property type="project" value="InterPro"/>
</dbReference>
<accession>Q47L50</accession>
<name>Q47L50_THEFY</name>
<reference evidence="3" key="1">
    <citation type="submission" date="2005-07" db="EMBL/GenBank/DDBJ databases">
        <title>Complete sequence of Thermobifida fusca YX.</title>
        <authorList>
            <consortium name="US DOE Joint Genome Institute"/>
            <person name="Copeland A."/>
            <person name="Lucas S."/>
            <person name="Lapidus A."/>
            <person name="Barry K."/>
            <person name="Detter J.C."/>
            <person name="Glavina T."/>
            <person name="Hammon N."/>
            <person name="Israni S."/>
            <person name="Pitluck S."/>
            <person name="Di Bartolo G."/>
            <person name="Chain P."/>
            <person name="Schmutz J."/>
            <person name="Larimer F."/>
            <person name="Land M."/>
            <person name="Lykidis A."/>
            <person name="Richardson P."/>
        </authorList>
    </citation>
    <scope>NUCLEOTIDE SEQUENCE</scope>
    <source>
        <strain evidence="3">YX</strain>
    </source>
</reference>
<dbReference type="InterPro" id="IPR050248">
    <property type="entry name" value="Polysacc_deacetylase_ArnD"/>
</dbReference>
<keyword evidence="3" id="KW-0858">Xylan degradation</keyword>
<sequence>MLCGQTKRWHGLLGVLSVLTIGLTCGIAAPAHAKATADLVTTTGRAGKTVALTFDDGPDPDNTPALLEVLHKYQVKAVFCLVGDQARNHPDLVRRIVLHGHTLCNHSMHHDDLGDWSAADIRADLLEASKAIREAVPGARIPYFRAPYGSWGQSPQVAADLGMQPLGWTVEVADWEQPGTSELVRRLNEQLTPGAVVLLHDGIGDRSQTVQAVDQVIPRWQAQDWIFTRPARPVQPSMIVLRLG</sequence>
<dbReference type="OrthoDB" id="3521160at2"/>
<organism evidence="3">
    <name type="scientific">Thermobifida fusca (strain YX)</name>
    <dbReference type="NCBI Taxonomy" id="269800"/>
    <lineage>
        <taxon>Bacteria</taxon>
        <taxon>Bacillati</taxon>
        <taxon>Actinomycetota</taxon>
        <taxon>Actinomycetes</taxon>
        <taxon>Streptosporangiales</taxon>
        <taxon>Nocardiopsidaceae</taxon>
        <taxon>Thermobifida</taxon>
    </lineage>
</organism>
<dbReference type="KEGG" id="tfu:Tfu_2789"/>
<gene>
    <name evidence="3" type="ordered locus">Tfu_2789</name>
</gene>
<keyword evidence="3" id="KW-0624">Polysaccharide degradation</keyword>
<dbReference type="CDD" id="cd10917">
    <property type="entry name" value="CE4_NodB_like_6s_7s"/>
    <property type="match status" value="1"/>
</dbReference>
<feature type="chain" id="PRO_5004233711" evidence="1">
    <location>
        <begin position="34"/>
        <end position="244"/>
    </location>
</feature>
<dbReference type="Pfam" id="PF01522">
    <property type="entry name" value="Polysacc_deac_1"/>
    <property type="match status" value="1"/>
</dbReference>
<dbReference type="PANTHER" id="PTHR10587:SF137">
    <property type="entry name" value="4-DEOXY-4-FORMAMIDO-L-ARABINOSE-PHOSPHOUNDECAPRENOL DEFORMYLASE ARND-RELATED"/>
    <property type="match status" value="1"/>
</dbReference>
<dbReference type="GO" id="GO:0045493">
    <property type="term" value="P:xylan catabolic process"/>
    <property type="evidence" value="ECO:0007669"/>
    <property type="project" value="UniProtKB-KW"/>
</dbReference>
<keyword evidence="3" id="KW-0326">Glycosidase</keyword>